<proteinExistence type="inferred from homology"/>
<evidence type="ECO:0000256" key="2">
    <source>
        <dbReference type="ARBA" id="ARBA00023239"/>
    </source>
</evidence>
<dbReference type="PANTHER" id="PTHR11941:SF141">
    <property type="entry name" value="ENOYL-COA HYDRATASE_ISOMERASE-RELATED"/>
    <property type="match status" value="1"/>
</dbReference>
<evidence type="ECO:0000256" key="3">
    <source>
        <dbReference type="RuleBase" id="RU003707"/>
    </source>
</evidence>
<dbReference type="PANTHER" id="PTHR11941">
    <property type="entry name" value="ENOYL-COA HYDRATASE-RELATED"/>
    <property type="match status" value="1"/>
</dbReference>
<dbReference type="EMBL" id="BMYX01000013">
    <property type="protein sequence ID" value="GGY19292.1"/>
    <property type="molecule type" value="Genomic_DNA"/>
</dbReference>
<dbReference type="AlphaFoldDB" id="A0A918P3R7"/>
<dbReference type="Proteomes" id="UP000645257">
    <property type="component" value="Unassembled WGS sequence"/>
</dbReference>
<dbReference type="SUPFAM" id="SSF52096">
    <property type="entry name" value="ClpP/crotonase"/>
    <property type="match status" value="1"/>
</dbReference>
<evidence type="ECO:0000313" key="4">
    <source>
        <dbReference type="EMBL" id="GGY19292.1"/>
    </source>
</evidence>
<dbReference type="PROSITE" id="PS00166">
    <property type="entry name" value="ENOYL_COA_HYDRATASE"/>
    <property type="match status" value="1"/>
</dbReference>
<sequence length="264" mass="27941">MPQPVLVDRIGHIAILTLDHSPANTMTPASLAILAGHLKTLSADDTVRAVVMTGKGERFFCAGLDVRLLNGADRQQTESLLVAFTAMLDAIREFSGVTVAAINGFALGGGLEWALACDYRVAERGASLGMPEARLGLLPAGGGTRMLVDAVGAAWARRIILGGERVDAETAWRIGLVEEVVDPGCAKIVAISLAGRVGRQGRQAVAVARSLIDSARDVSFDEARRRERSAFLALCGAAEPREGIAAFLAKRPPSWSDEDDPEDE</sequence>
<dbReference type="CDD" id="cd06558">
    <property type="entry name" value="crotonase-like"/>
    <property type="match status" value="1"/>
</dbReference>
<gene>
    <name evidence="4" type="primary">paaF</name>
    <name evidence="4" type="ORF">GCM10011289_23520</name>
</gene>
<dbReference type="NCBIfam" id="NF006566">
    <property type="entry name" value="PRK09076.1"/>
    <property type="match status" value="1"/>
</dbReference>
<dbReference type="InterPro" id="IPR014748">
    <property type="entry name" value="Enoyl-CoA_hydra_C"/>
</dbReference>
<dbReference type="Pfam" id="PF00378">
    <property type="entry name" value="ECH_1"/>
    <property type="match status" value="1"/>
</dbReference>
<keyword evidence="5" id="KW-1185">Reference proteome</keyword>
<dbReference type="InterPro" id="IPR029045">
    <property type="entry name" value="ClpP/crotonase-like_dom_sf"/>
</dbReference>
<dbReference type="GO" id="GO:0006635">
    <property type="term" value="P:fatty acid beta-oxidation"/>
    <property type="evidence" value="ECO:0007669"/>
    <property type="project" value="TreeGrafter"/>
</dbReference>
<dbReference type="InterPro" id="IPR001753">
    <property type="entry name" value="Enoyl-CoA_hydra/iso"/>
</dbReference>
<dbReference type="InterPro" id="IPR018376">
    <property type="entry name" value="Enoyl-CoA_hyd/isom_CS"/>
</dbReference>
<dbReference type="Gene3D" id="1.10.12.10">
    <property type="entry name" value="Lyase 2-enoyl-coa Hydratase, Chain A, domain 2"/>
    <property type="match status" value="1"/>
</dbReference>
<reference evidence="4" key="2">
    <citation type="submission" date="2020-09" db="EMBL/GenBank/DDBJ databases">
        <authorList>
            <person name="Sun Q."/>
            <person name="Kim S."/>
        </authorList>
    </citation>
    <scope>NUCLEOTIDE SEQUENCE</scope>
    <source>
        <strain evidence="4">KCTC 32182</strain>
    </source>
</reference>
<dbReference type="GO" id="GO:0016829">
    <property type="term" value="F:lyase activity"/>
    <property type="evidence" value="ECO:0007669"/>
    <property type="project" value="UniProtKB-KW"/>
</dbReference>
<evidence type="ECO:0000313" key="5">
    <source>
        <dbReference type="Proteomes" id="UP000645257"/>
    </source>
</evidence>
<organism evidence="4 5">
    <name type="scientific">Paludibacterium paludis</name>
    <dbReference type="NCBI Taxonomy" id="1225769"/>
    <lineage>
        <taxon>Bacteria</taxon>
        <taxon>Pseudomonadati</taxon>
        <taxon>Pseudomonadota</taxon>
        <taxon>Betaproteobacteria</taxon>
        <taxon>Neisseriales</taxon>
        <taxon>Chromobacteriaceae</taxon>
        <taxon>Paludibacterium</taxon>
    </lineage>
</organism>
<reference evidence="4" key="1">
    <citation type="journal article" date="2014" name="Int. J. Syst. Evol. Microbiol.">
        <title>Complete genome sequence of Corynebacterium casei LMG S-19264T (=DSM 44701T), isolated from a smear-ripened cheese.</title>
        <authorList>
            <consortium name="US DOE Joint Genome Institute (JGI-PGF)"/>
            <person name="Walter F."/>
            <person name="Albersmeier A."/>
            <person name="Kalinowski J."/>
            <person name="Ruckert C."/>
        </authorList>
    </citation>
    <scope>NUCLEOTIDE SEQUENCE</scope>
    <source>
        <strain evidence="4">KCTC 32182</strain>
    </source>
</reference>
<comment type="caution">
    <text evidence="4">The sequence shown here is derived from an EMBL/GenBank/DDBJ whole genome shotgun (WGS) entry which is preliminary data.</text>
</comment>
<accession>A0A918P3R7</accession>
<keyword evidence="2" id="KW-0456">Lyase</keyword>
<comment type="similarity">
    <text evidence="1 3">Belongs to the enoyl-CoA hydratase/isomerase family.</text>
</comment>
<protein>
    <submittedName>
        <fullName evidence="4">Enoyl-CoA hydratase</fullName>
    </submittedName>
</protein>
<name>A0A918P3R7_9NEIS</name>
<evidence type="ECO:0000256" key="1">
    <source>
        <dbReference type="ARBA" id="ARBA00005254"/>
    </source>
</evidence>
<dbReference type="Gene3D" id="3.90.226.10">
    <property type="entry name" value="2-enoyl-CoA Hydratase, Chain A, domain 1"/>
    <property type="match status" value="1"/>
</dbReference>
<dbReference type="RefSeq" id="WP_189534525.1">
    <property type="nucleotide sequence ID" value="NZ_BMYX01000013.1"/>
</dbReference>